<gene>
    <name evidence="1" type="ORF">FYJ59_12495</name>
</gene>
<reference evidence="1 2" key="1">
    <citation type="submission" date="2019-08" db="EMBL/GenBank/DDBJ databases">
        <title>In-depth cultivation of the pig gut microbiome towards novel bacterial diversity and tailored functional studies.</title>
        <authorList>
            <person name="Wylensek D."/>
            <person name="Hitch T.C.A."/>
            <person name="Clavel T."/>
        </authorList>
    </citation>
    <scope>NUCLEOTIDE SEQUENCE [LARGE SCALE GENOMIC DNA]</scope>
    <source>
        <strain evidence="1 2">WCA3-601-WT-6H</strain>
    </source>
</reference>
<evidence type="ECO:0000313" key="1">
    <source>
        <dbReference type="EMBL" id="MST59041.1"/>
    </source>
</evidence>
<dbReference type="Proteomes" id="UP000476055">
    <property type="component" value="Unassembled WGS sequence"/>
</dbReference>
<keyword evidence="2" id="KW-1185">Reference proteome</keyword>
<organism evidence="1 2">
    <name type="scientific">Waltera intestinalis</name>
    <dbReference type="NCBI Taxonomy" id="2606635"/>
    <lineage>
        <taxon>Bacteria</taxon>
        <taxon>Bacillati</taxon>
        <taxon>Bacillota</taxon>
        <taxon>Clostridia</taxon>
        <taxon>Lachnospirales</taxon>
        <taxon>Lachnospiraceae</taxon>
        <taxon>Waltera</taxon>
    </lineage>
</organism>
<dbReference type="AlphaFoldDB" id="A0A6L5YLA4"/>
<accession>A0A6L5YLA4</accession>
<protein>
    <submittedName>
        <fullName evidence="1">Uncharacterized protein</fullName>
    </submittedName>
</protein>
<proteinExistence type="predicted"/>
<dbReference type="EMBL" id="VUMU01000018">
    <property type="protein sequence ID" value="MST59041.1"/>
    <property type="molecule type" value="Genomic_DNA"/>
</dbReference>
<evidence type="ECO:0000313" key="2">
    <source>
        <dbReference type="Proteomes" id="UP000476055"/>
    </source>
</evidence>
<sequence>MKYHLYDVNHELIKYWNNQNYIDSLRFLSVFLCKKIDYLTGSQSIIEYADQFDEKGNFIVEIKECTISGNNETRDYINASCLNIDTVNFVTSMVKEAKGKGVEILIVAPPTLRESKVDAEKIDEAYQSISEKTCAMYISQAENHLFERKHMADSIWHCNMYGRKENTEQLIQN</sequence>
<comment type="caution">
    <text evidence="1">The sequence shown here is derived from an EMBL/GenBank/DDBJ whole genome shotgun (WGS) entry which is preliminary data.</text>
</comment>
<dbReference type="RefSeq" id="WP_154497985.1">
    <property type="nucleotide sequence ID" value="NZ_VUMU01000018.1"/>
</dbReference>
<name>A0A6L5YLA4_9FIRM</name>